<evidence type="ECO:0000256" key="6">
    <source>
        <dbReference type="SAM" id="SignalP"/>
    </source>
</evidence>
<sequence>MKKLLLVSSALVAAGPAFAADLPLKAPPMALPVLTIWSSCHVGGHIGSGADRVNYSDPGTFVPGSGVVQGITQNFAPAGAPFSASGQPAFLGGVQAGCDYQFDNHWVIGIGGDFSWTNLSSLVNDPFFGGKNGNPMTLSTRTDEIATVTGRVGYAFDNVLFYGKGGAAFAHDRYAVNNSAFVNEAFLGCSTPTVTFTGCNLVGSADRWGWTAGVGVEWAFAKNWSAMVEFDHYGFDAKTVSMNVVGNTFLVTPANLTVKHDIDTVKVGINYRFWSPVVARY</sequence>
<feature type="chain" id="PRO_5012364893" evidence="6">
    <location>
        <begin position="20"/>
        <end position="281"/>
    </location>
</feature>
<keyword evidence="9" id="KW-1185">Reference proteome</keyword>
<dbReference type="PANTHER" id="PTHR34001:SF3">
    <property type="entry name" value="BLL7405 PROTEIN"/>
    <property type="match status" value="1"/>
</dbReference>
<dbReference type="Pfam" id="PF13505">
    <property type="entry name" value="OMP_b-brl"/>
    <property type="match status" value="1"/>
</dbReference>
<evidence type="ECO:0000256" key="5">
    <source>
        <dbReference type="ARBA" id="ARBA00038306"/>
    </source>
</evidence>
<organism evidence="8 9">
    <name type="scientific">Bradyrhizobium erythrophlei</name>
    <dbReference type="NCBI Taxonomy" id="1437360"/>
    <lineage>
        <taxon>Bacteria</taxon>
        <taxon>Pseudomonadati</taxon>
        <taxon>Pseudomonadota</taxon>
        <taxon>Alphaproteobacteria</taxon>
        <taxon>Hyphomicrobiales</taxon>
        <taxon>Nitrobacteraceae</taxon>
        <taxon>Bradyrhizobium</taxon>
    </lineage>
</organism>
<dbReference type="InterPro" id="IPR051692">
    <property type="entry name" value="OMP-like"/>
</dbReference>
<evidence type="ECO:0000259" key="7">
    <source>
        <dbReference type="Pfam" id="PF13505"/>
    </source>
</evidence>
<protein>
    <submittedName>
        <fullName evidence="8">Outer membrane immunogenic protein</fullName>
    </submittedName>
</protein>
<dbReference type="Gene3D" id="2.40.160.20">
    <property type="match status" value="1"/>
</dbReference>
<feature type="signal peptide" evidence="6">
    <location>
        <begin position="1"/>
        <end position="19"/>
    </location>
</feature>
<evidence type="ECO:0000256" key="2">
    <source>
        <dbReference type="ARBA" id="ARBA00022729"/>
    </source>
</evidence>
<dbReference type="AlphaFoldDB" id="A0A1M7UFN5"/>
<dbReference type="RefSeq" id="WP_072821688.1">
    <property type="nucleotide sequence ID" value="NZ_LT670849.1"/>
</dbReference>
<dbReference type="Proteomes" id="UP000184096">
    <property type="component" value="Chromosome I"/>
</dbReference>
<dbReference type="OrthoDB" id="9815357at2"/>
<dbReference type="InterPro" id="IPR011250">
    <property type="entry name" value="OMP/PagP_B-barrel"/>
</dbReference>
<comment type="subcellular location">
    <subcellularLocation>
        <location evidence="1">Cell outer membrane</location>
    </subcellularLocation>
</comment>
<evidence type="ECO:0000313" key="9">
    <source>
        <dbReference type="Proteomes" id="UP000184096"/>
    </source>
</evidence>
<dbReference type="SUPFAM" id="SSF56925">
    <property type="entry name" value="OMPA-like"/>
    <property type="match status" value="1"/>
</dbReference>
<comment type="similarity">
    <text evidence="5">Belongs to the Omp25/RopB family.</text>
</comment>
<dbReference type="GO" id="GO:0009279">
    <property type="term" value="C:cell outer membrane"/>
    <property type="evidence" value="ECO:0007669"/>
    <property type="project" value="UniProtKB-SubCell"/>
</dbReference>
<gene>
    <name evidence="8" type="ORF">SAMN05444170_4874</name>
</gene>
<name>A0A1M7UFN5_9BRAD</name>
<evidence type="ECO:0000256" key="4">
    <source>
        <dbReference type="ARBA" id="ARBA00023237"/>
    </source>
</evidence>
<dbReference type="PANTHER" id="PTHR34001">
    <property type="entry name" value="BLL7405 PROTEIN"/>
    <property type="match status" value="1"/>
</dbReference>
<keyword evidence="2 6" id="KW-0732">Signal</keyword>
<dbReference type="InterPro" id="IPR027385">
    <property type="entry name" value="Beta-barrel_OMP"/>
</dbReference>
<evidence type="ECO:0000256" key="3">
    <source>
        <dbReference type="ARBA" id="ARBA00023136"/>
    </source>
</evidence>
<evidence type="ECO:0000313" key="8">
    <source>
        <dbReference type="EMBL" id="SHN81705.1"/>
    </source>
</evidence>
<feature type="domain" description="Outer membrane protein beta-barrel" evidence="7">
    <location>
        <begin position="92"/>
        <end position="273"/>
    </location>
</feature>
<evidence type="ECO:0000256" key="1">
    <source>
        <dbReference type="ARBA" id="ARBA00004442"/>
    </source>
</evidence>
<accession>A0A1M7UFN5</accession>
<dbReference type="EMBL" id="LT670849">
    <property type="protein sequence ID" value="SHN81705.1"/>
    <property type="molecule type" value="Genomic_DNA"/>
</dbReference>
<reference evidence="9" key="1">
    <citation type="submission" date="2016-11" db="EMBL/GenBank/DDBJ databases">
        <authorList>
            <person name="Varghese N."/>
            <person name="Submissions S."/>
        </authorList>
    </citation>
    <scope>NUCLEOTIDE SEQUENCE [LARGE SCALE GENOMIC DNA]</scope>
    <source>
        <strain evidence="9">GAS401</strain>
    </source>
</reference>
<keyword evidence="4" id="KW-0998">Cell outer membrane</keyword>
<keyword evidence="3" id="KW-0472">Membrane</keyword>
<proteinExistence type="inferred from homology"/>